<name>S3CQU3_GLAL2</name>
<evidence type="ECO:0000313" key="3">
    <source>
        <dbReference type="EMBL" id="EPE28792.1"/>
    </source>
</evidence>
<feature type="transmembrane region" description="Helical" evidence="1">
    <location>
        <begin position="12"/>
        <end position="35"/>
    </location>
</feature>
<dbReference type="GeneID" id="19468960"/>
<feature type="domain" description="DUF7704" evidence="2">
    <location>
        <begin position="14"/>
        <end position="147"/>
    </location>
</feature>
<dbReference type="Pfam" id="PF24803">
    <property type="entry name" value="DUF7704"/>
    <property type="match status" value="1"/>
</dbReference>
<reference evidence="3 4" key="1">
    <citation type="journal article" date="2013" name="BMC Genomics">
        <title>Genomics-driven discovery of the pneumocandin biosynthetic gene cluster in the fungus Glarea lozoyensis.</title>
        <authorList>
            <person name="Chen L."/>
            <person name="Yue Q."/>
            <person name="Zhang X."/>
            <person name="Xiang M."/>
            <person name="Wang C."/>
            <person name="Li S."/>
            <person name="Che Y."/>
            <person name="Ortiz-Lopez F.J."/>
            <person name="Bills G.F."/>
            <person name="Liu X."/>
            <person name="An Z."/>
        </authorList>
    </citation>
    <scope>NUCLEOTIDE SEQUENCE [LARGE SCALE GENOMIC DNA]</scope>
    <source>
        <strain evidence="4">ATCC 20868 / MF5171</strain>
    </source>
</reference>
<accession>S3CQU3</accession>
<keyword evidence="1" id="KW-0812">Transmembrane</keyword>
<dbReference type="InterPro" id="IPR056121">
    <property type="entry name" value="DUF7704"/>
</dbReference>
<feature type="transmembrane region" description="Helical" evidence="1">
    <location>
        <begin position="88"/>
        <end position="107"/>
    </location>
</feature>
<dbReference type="EMBL" id="KE145368">
    <property type="protein sequence ID" value="EPE28792.1"/>
    <property type="molecule type" value="Genomic_DNA"/>
</dbReference>
<dbReference type="RefSeq" id="XP_008084700.1">
    <property type="nucleotide sequence ID" value="XM_008086509.1"/>
</dbReference>
<keyword evidence="1" id="KW-1133">Transmembrane helix</keyword>
<dbReference type="HOGENOM" id="CLU_112091_4_0_1"/>
<sequence>MASQPSTPLKPSLLYTIYFLTFEPLAALGGTYLALFNPTRYLRGTLPSTIPTPPISPLIYSLLVNIGSLYFLFAVAEGVVLRLTRKRSVWFAVLGAFCVTDVCHLYAVYILDPERFFAVGKWNGDEWINYGTLNAGLALRIAFMLGFGRN</sequence>
<protein>
    <recommendedName>
        <fullName evidence="2">DUF7704 domain-containing protein</fullName>
    </recommendedName>
</protein>
<dbReference type="PANTHER" id="PTHR37019:SF1">
    <property type="entry name" value="EXPERA DOMAIN-CONTAINING PROTEIN"/>
    <property type="match status" value="1"/>
</dbReference>
<proteinExistence type="predicted"/>
<dbReference type="AlphaFoldDB" id="S3CQU3"/>
<dbReference type="PANTHER" id="PTHR37019">
    <property type="entry name" value="CHROMOSOME 1, WHOLE GENOME SHOTGUN SEQUENCE"/>
    <property type="match status" value="1"/>
</dbReference>
<keyword evidence="4" id="KW-1185">Reference proteome</keyword>
<evidence type="ECO:0000313" key="4">
    <source>
        <dbReference type="Proteomes" id="UP000016922"/>
    </source>
</evidence>
<dbReference type="OMA" id="LAGWDGW"/>
<dbReference type="KEGG" id="glz:GLAREA_09913"/>
<dbReference type="OrthoDB" id="3587182at2759"/>
<feature type="transmembrane region" description="Helical" evidence="1">
    <location>
        <begin position="55"/>
        <end position="76"/>
    </location>
</feature>
<feature type="transmembrane region" description="Helical" evidence="1">
    <location>
        <begin position="127"/>
        <end position="147"/>
    </location>
</feature>
<keyword evidence="1" id="KW-0472">Membrane</keyword>
<evidence type="ECO:0000259" key="2">
    <source>
        <dbReference type="Pfam" id="PF24803"/>
    </source>
</evidence>
<organism evidence="3 4">
    <name type="scientific">Glarea lozoyensis (strain ATCC 20868 / MF5171)</name>
    <dbReference type="NCBI Taxonomy" id="1116229"/>
    <lineage>
        <taxon>Eukaryota</taxon>
        <taxon>Fungi</taxon>
        <taxon>Dikarya</taxon>
        <taxon>Ascomycota</taxon>
        <taxon>Pezizomycotina</taxon>
        <taxon>Leotiomycetes</taxon>
        <taxon>Helotiales</taxon>
        <taxon>Helotiaceae</taxon>
        <taxon>Glarea</taxon>
    </lineage>
</organism>
<evidence type="ECO:0000256" key="1">
    <source>
        <dbReference type="SAM" id="Phobius"/>
    </source>
</evidence>
<dbReference type="Proteomes" id="UP000016922">
    <property type="component" value="Unassembled WGS sequence"/>
</dbReference>
<gene>
    <name evidence="3" type="ORF">GLAREA_09913</name>
</gene>